<feature type="domain" description="HTH lysR-type" evidence="5">
    <location>
        <begin position="1"/>
        <end position="60"/>
    </location>
</feature>
<protein>
    <submittedName>
        <fullName evidence="6">HTH-type transcriptional regulator YcjZ</fullName>
    </submittedName>
</protein>
<dbReference type="InterPro" id="IPR036388">
    <property type="entry name" value="WH-like_DNA-bd_sf"/>
</dbReference>
<evidence type="ECO:0000313" key="6">
    <source>
        <dbReference type="EMBL" id="KGD60646.1"/>
    </source>
</evidence>
<dbReference type="InterPro" id="IPR036390">
    <property type="entry name" value="WH_DNA-bd_sf"/>
</dbReference>
<dbReference type="EMBL" id="ARXU01000009">
    <property type="protein sequence ID" value="KGD60646.1"/>
    <property type="molecule type" value="Genomic_DNA"/>
</dbReference>
<dbReference type="Pfam" id="PF03466">
    <property type="entry name" value="LysR_substrate"/>
    <property type="match status" value="1"/>
</dbReference>
<sequence>MKENLNDLIAFMAVAREQSFTRAAAGLGVSQSALSQTLRNLEERLDLKLLNRTTRSVTTTEAGDRLLELVGPALDDIDAGLAELHSLKGKPAGTVRITADEFAVSTVLWPALQPLLRDHPDIKVELSVDYGLVDIAKERFDAGVRRAGLIAKDMIAVPICPPIRMVVVGSPDYFNRHTPPQKPQDLVAHNAINLRLPTQGGVFPWLFQVRKKEVKTHTEGQLVFNSILQVLQAAKDGMGLAYLPEALAQPGLDDGSLISVLDRYSHTFPGYHLYYTSRRKASTAFAMVVDALRLT</sequence>
<dbReference type="CDD" id="cd08474">
    <property type="entry name" value="PBP2_CrgA_like_5"/>
    <property type="match status" value="1"/>
</dbReference>
<keyword evidence="4" id="KW-0804">Transcription</keyword>
<name>A0ABR4WCF9_9GAMM</name>
<evidence type="ECO:0000256" key="1">
    <source>
        <dbReference type="ARBA" id="ARBA00009437"/>
    </source>
</evidence>
<dbReference type="PROSITE" id="PS50931">
    <property type="entry name" value="HTH_LYSR"/>
    <property type="match status" value="1"/>
</dbReference>
<accession>A0ABR4WCF9</accession>
<evidence type="ECO:0000256" key="3">
    <source>
        <dbReference type="ARBA" id="ARBA00023125"/>
    </source>
</evidence>
<dbReference type="RefSeq" id="WP_035248714.1">
    <property type="nucleotide sequence ID" value="NZ_ARXU01000009.1"/>
</dbReference>
<keyword evidence="7" id="KW-1185">Reference proteome</keyword>
<evidence type="ECO:0000256" key="2">
    <source>
        <dbReference type="ARBA" id="ARBA00023015"/>
    </source>
</evidence>
<gene>
    <name evidence="6" type="ORF">T9A_02381</name>
</gene>
<evidence type="ECO:0000313" key="7">
    <source>
        <dbReference type="Proteomes" id="UP000029443"/>
    </source>
</evidence>
<dbReference type="Pfam" id="PF00126">
    <property type="entry name" value="HTH_1"/>
    <property type="match status" value="1"/>
</dbReference>
<dbReference type="Proteomes" id="UP000029443">
    <property type="component" value="Unassembled WGS sequence"/>
</dbReference>
<dbReference type="InterPro" id="IPR005119">
    <property type="entry name" value="LysR_subst-bd"/>
</dbReference>
<dbReference type="SUPFAM" id="SSF46785">
    <property type="entry name" value="Winged helix' DNA-binding domain"/>
    <property type="match status" value="1"/>
</dbReference>
<evidence type="ECO:0000256" key="4">
    <source>
        <dbReference type="ARBA" id="ARBA00023163"/>
    </source>
</evidence>
<dbReference type="PANTHER" id="PTHR30537:SF1">
    <property type="entry name" value="HTH-TYPE TRANSCRIPTIONAL REGULATOR PGRR"/>
    <property type="match status" value="1"/>
</dbReference>
<comment type="caution">
    <text evidence="6">The sequence shown here is derived from an EMBL/GenBank/DDBJ whole genome shotgun (WGS) entry which is preliminary data.</text>
</comment>
<reference evidence="6 7" key="1">
    <citation type="submission" date="2012-09" db="EMBL/GenBank/DDBJ databases">
        <title>Genome Sequence of alkane-degrading Bacterium Alcanivorax jadensis T9.</title>
        <authorList>
            <person name="Lai Q."/>
            <person name="Shao Z."/>
        </authorList>
    </citation>
    <scope>NUCLEOTIDE SEQUENCE [LARGE SCALE GENOMIC DNA]</scope>
    <source>
        <strain evidence="6 7">T9</strain>
    </source>
</reference>
<dbReference type="Gene3D" id="3.40.190.290">
    <property type="match status" value="1"/>
</dbReference>
<dbReference type="InterPro" id="IPR000847">
    <property type="entry name" value="LysR_HTH_N"/>
</dbReference>
<keyword evidence="3" id="KW-0238">DNA-binding</keyword>
<dbReference type="InterPro" id="IPR058163">
    <property type="entry name" value="LysR-type_TF_proteobact-type"/>
</dbReference>
<evidence type="ECO:0000259" key="5">
    <source>
        <dbReference type="PROSITE" id="PS50931"/>
    </source>
</evidence>
<dbReference type="Gene3D" id="1.10.10.10">
    <property type="entry name" value="Winged helix-like DNA-binding domain superfamily/Winged helix DNA-binding domain"/>
    <property type="match status" value="1"/>
</dbReference>
<proteinExistence type="inferred from homology"/>
<organism evidence="6 7">
    <name type="scientific">Alcanivorax jadensis T9</name>
    <dbReference type="NCBI Taxonomy" id="1177181"/>
    <lineage>
        <taxon>Bacteria</taxon>
        <taxon>Pseudomonadati</taxon>
        <taxon>Pseudomonadota</taxon>
        <taxon>Gammaproteobacteria</taxon>
        <taxon>Oceanospirillales</taxon>
        <taxon>Alcanivoracaceae</taxon>
        <taxon>Alcanivorax</taxon>
    </lineage>
</organism>
<keyword evidence="2" id="KW-0805">Transcription regulation</keyword>
<comment type="similarity">
    <text evidence="1">Belongs to the LysR transcriptional regulatory family.</text>
</comment>
<dbReference type="PANTHER" id="PTHR30537">
    <property type="entry name" value="HTH-TYPE TRANSCRIPTIONAL REGULATOR"/>
    <property type="match status" value="1"/>
</dbReference>
<dbReference type="SUPFAM" id="SSF53850">
    <property type="entry name" value="Periplasmic binding protein-like II"/>
    <property type="match status" value="1"/>
</dbReference>
<dbReference type="PRINTS" id="PR00039">
    <property type="entry name" value="HTHLYSR"/>
</dbReference>